<dbReference type="Proteomes" id="UP000887574">
    <property type="component" value="Unplaced"/>
</dbReference>
<dbReference type="Gene3D" id="3.30.70.330">
    <property type="match status" value="1"/>
</dbReference>
<dbReference type="GO" id="GO:0003723">
    <property type="term" value="F:RNA binding"/>
    <property type="evidence" value="ECO:0007669"/>
    <property type="project" value="UniProtKB-UniRule"/>
</dbReference>
<dbReference type="CDD" id="cd12257">
    <property type="entry name" value="RRM1_RBM26_like"/>
    <property type="match status" value="1"/>
</dbReference>
<feature type="compositionally biased region" description="Polar residues" evidence="3">
    <location>
        <begin position="155"/>
        <end position="172"/>
    </location>
</feature>
<evidence type="ECO:0000256" key="1">
    <source>
        <dbReference type="ARBA" id="ARBA00022884"/>
    </source>
</evidence>
<dbReference type="AlphaFoldDB" id="A0A915EJ20"/>
<proteinExistence type="predicted"/>
<feature type="region of interest" description="Disordered" evidence="3">
    <location>
        <begin position="123"/>
        <end position="189"/>
    </location>
</feature>
<feature type="domain" description="RRM" evidence="4">
    <location>
        <begin position="45"/>
        <end position="119"/>
    </location>
</feature>
<dbReference type="InterPro" id="IPR000504">
    <property type="entry name" value="RRM_dom"/>
</dbReference>
<feature type="region of interest" description="Disordered" evidence="3">
    <location>
        <begin position="444"/>
        <end position="495"/>
    </location>
</feature>
<dbReference type="InterPro" id="IPR012677">
    <property type="entry name" value="Nucleotide-bd_a/b_plait_sf"/>
</dbReference>
<keyword evidence="5" id="KW-1185">Reference proteome</keyword>
<feature type="compositionally biased region" description="Low complexity" evidence="3">
    <location>
        <begin position="123"/>
        <end position="141"/>
    </location>
</feature>
<protein>
    <submittedName>
        <fullName evidence="6">RRM domain-containing protein</fullName>
    </submittedName>
</protein>
<feature type="region of interest" description="Disordered" evidence="3">
    <location>
        <begin position="300"/>
        <end position="360"/>
    </location>
</feature>
<dbReference type="FunFam" id="3.30.70.330:FF:000208">
    <property type="entry name" value="RNA-binding protein 27 isoform X2"/>
    <property type="match status" value="1"/>
</dbReference>
<dbReference type="PANTHER" id="PTHR14398">
    <property type="entry name" value="RNA RECOGNITION RRM/RNP DOMAIN"/>
    <property type="match status" value="1"/>
</dbReference>
<keyword evidence="1 2" id="KW-0694">RNA-binding</keyword>
<dbReference type="GO" id="GO:0005634">
    <property type="term" value="C:nucleus"/>
    <property type="evidence" value="ECO:0007669"/>
    <property type="project" value="TreeGrafter"/>
</dbReference>
<organism evidence="5 6">
    <name type="scientific">Ditylenchus dipsaci</name>
    <dbReference type="NCBI Taxonomy" id="166011"/>
    <lineage>
        <taxon>Eukaryota</taxon>
        <taxon>Metazoa</taxon>
        <taxon>Ecdysozoa</taxon>
        <taxon>Nematoda</taxon>
        <taxon>Chromadorea</taxon>
        <taxon>Rhabditida</taxon>
        <taxon>Tylenchina</taxon>
        <taxon>Tylenchomorpha</taxon>
        <taxon>Sphaerularioidea</taxon>
        <taxon>Anguinidae</taxon>
        <taxon>Anguininae</taxon>
        <taxon>Ditylenchus</taxon>
    </lineage>
</organism>
<feature type="compositionally biased region" description="Basic and acidic residues" evidence="3">
    <location>
        <begin position="300"/>
        <end position="309"/>
    </location>
</feature>
<sequence length="495" mass="54343">MVNTAPGFYNNQQMGGGAFRRGMRGGGRYRPYGGNMGTRINPALCSLLVKKIPPEQNKIVMLDQHFGKFGQITNLHVQFEGQPDTALVTFKTRREAMNAYKSTEPIFNNRFIKVFWQTQPDLPAGGAADNTDAAADPSASGDAEKAGAQPIPTDLNRNFSKTFGSDQATSAPQPAAESKLNSEHNIYDPSAPQQAIPLSSGNGAPVAGTHLKRPVYNPRAMAAKRRAEKESLMKLLELHRLKTELYTKLFEQQKDLLQKIQATENKEIRKKYMTLVKSTSTSMAGAKSEIEKLGEQIKDLQKKQQEAAKKPAFGASFPGSAANNNGNEQRKSSTAGQEEGNENVKTASIPSSPLPPNSSTNKKLFKVVHVSGCPVQSNEDLIVHMESFGELFDFDIAPRNRASPCVFTYKNPADAQRAVAEASNFPQADKLKVEWAPVSLGQHTKVVPDKERKPNEQMTPAALLAALENDDDYDSDNEEDHQNGKNEEEDLELEL</sequence>
<feature type="compositionally biased region" description="Acidic residues" evidence="3">
    <location>
        <begin position="468"/>
        <end position="479"/>
    </location>
</feature>
<evidence type="ECO:0000259" key="4">
    <source>
        <dbReference type="PROSITE" id="PS50102"/>
    </source>
</evidence>
<dbReference type="PANTHER" id="PTHR14398:SF0">
    <property type="entry name" value="ZINC FINGER PROTEIN SWM"/>
    <property type="match status" value="1"/>
</dbReference>
<dbReference type="PROSITE" id="PS50102">
    <property type="entry name" value="RRM"/>
    <property type="match status" value="1"/>
</dbReference>
<feature type="compositionally biased region" description="Basic and acidic residues" evidence="3">
    <location>
        <begin position="446"/>
        <end position="455"/>
    </location>
</feature>
<feature type="compositionally biased region" description="Polar residues" evidence="3">
    <location>
        <begin position="321"/>
        <end position="336"/>
    </location>
</feature>
<dbReference type="InterPro" id="IPR035979">
    <property type="entry name" value="RBD_domain_sf"/>
</dbReference>
<dbReference type="SMART" id="SM00360">
    <property type="entry name" value="RRM"/>
    <property type="match status" value="1"/>
</dbReference>
<dbReference type="InterPro" id="IPR045137">
    <property type="entry name" value="RBM26/27"/>
</dbReference>
<evidence type="ECO:0000313" key="6">
    <source>
        <dbReference type="WBParaSite" id="jg5888"/>
    </source>
</evidence>
<dbReference type="WBParaSite" id="jg5888">
    <property type="protein sequence ID" value="jg5888"/>
    <property type="gene ID" value="jg5888"/>
</dbReference>
<dbReference type="SUPFAM" id="SSF54928">
    <property type="entry name" value="RNA-binding domain, RBD"/>
    <property type="match status" value="2"/>
</dbReference>
<evidence type="ECO:0000313" key="5">
    <source>
        <dbReference type="Proteomes" id="UP000887574"/>
    </source>
</evidence>
<evidence type="ECO:0000256" key="2">
    <source>
        <dbReference type="PROSITE-ProRule" id="PRU00176"/>
    </source>
</evidence>
<accession>A0A915EJ20</accession>
<name>A0A915EJ20_9BILA</name>
<evidence type="ECO:0000256" key="3">
    <source>
        <dbReference type="SAM" id="MobiDB-lite"/>
    </source>
</evidence>
<reference evidence="6" key="1">
    <citation type="submission" date="2022-11" db="UniProtKB">
        <authorList>
            <consortium name="WormBaseParasite"/>
        </authorList>
    </citation>
    <scope>IDENTIFICATION</scope>
</reference>